<dbReference type="AlphaFoldDB" id="A0A226DBU3"/>
<keyword evidence="2" id="KW-1185">Reference proteome</keyword>
<evidence type="ECO:0000313" key="2">
    <source>
        <dbReference type="Proteomes" id="UP000198287"/>
    </source>
</evidence>
<dbReference type="EMBL" id="LNIX01000027">
    <property type="protein sequence ID" value="OXA42111.1"/>
    <property type="molecule type" value="Genomic_DNA"/>
</dbReference>
<dbReference type="OrthoDB" id="414982at2759"/>
<evidence type="ECO:0000313" key="1">
    <source>
        <dbReference type="EMBL" id="OXA42111.1"/>
    </source>
</evidence>
<dbReference type="Proteomes" id="UP000198287">
    <property type="component" value="Unassembled WGS sequence"/>
</dbReference>
<organism evidence="1 2">
    <name type="scientific">Folsomia candida</name>
    <name type="common">Springtail</name>
    <dbReference type="NCBI Taxonomy" id="158441"/>
    <lineage>
        <taxon>Eukaryota</taxon>
        <taxon>Metazoa</taxon>
        <taxon>Ecdysozoa</taxon>
        <taxon>Arthropoda</taxon>
        <taxon>Hexapoda</taxon>
        <taxon>Collembola</taxon>
        <taxon>Entomobryomorpha</taxon>
        <taxon>Isotomoidea</taxon>
        <taxon>Isotomidae</taxon>
        <taxon>Proisotominae</taxon>
        <taxon>Folsomia</taxon>
    </lineage>
</organism>
<comment type="caution">
    <text evidence="1">The sequence shown here is derived from an EMBL/GenBank/DDBJ whole genome shotgun (WGS) entry which is preliminary data.</text>
</comment>
<protein>
    <submittedName>
        <fullName evidence="1">Uncharacterized protein</fullName>
    </submittedName>
</protein>
<accession>A0A226DBU3</accession>
<reference evidence="1 2" key="1">
    <citation type="submission" date="2015-12" db="EMBL/GenBank/DDBJ databases">
        <title>The genome of Folsomia candida.</title>
        <authorList>
            <person name="Faddeeva A."/>
            <person name="Derks M.F."/>
            <person name="Anvar Y."/>
            <person name="Smit S."/>
            <person name="Van Straalen N."/>
            <person name="Roelofs D."/>
        </authorList>
    </citation>
    <scope>NUCLEOTIDE SEQUENCE [LARGE SCALE GENOMIC DNA]</scope>
    <source>
        <strain evidence="1 2">VU population</strain>
        <tissue evidence="1">Whole body</tissue>
    </source>
</reference>
<gene>
    <name evidence="1" type="ORF">Fcan01_23212</name>
</gene>
<name>A0A226DBU3_FOLCA</name>
<proteinExistence type="predicted"/>
<sequence>MEEHLDLSSLPNWHPLYSDRNASVGGKWKIVTLDAISVISLRVKCYSIRLGRCAFCSAVFDPRCKCNLVKKASGIPRSTIINKLDHQMYEDALVREGALTLQSYAVESKNHNLSVVSREYKFHSLNPRRYLLPNMIDTYAFGDARISTTENPLQSMTPIM</sequence>